<sequence length="276" mass="30070">VVRGREVAIEGSVDWCGRPGEDRGQRMGGARWAAVAVVVLVASTVCVLPQSAKALKAVQVGVGEGAAVDADFERVVDKAVEDWKAKEDAKSKRAQESKAHRKGDDERRTAPAATKASATESSKTGDSEDLAWDDWAEWGEKAGHAFARRDRKLKTNLGARLQGQPKTNVAGVGIGGSNTMFFAEAKPDLFRDKYEMEQQATQFSVMLRAAHFNDVKLFVLDTKTWIVTVRLAAENTAVIKFLLETGKVSKVTLDNVDYTPGMFASDDSSDDEFDEL</sequence>
<feature type="non-terminal residue" evidence="3">
    <location>
        <position position="1"/>
    </location>
</feature>
<dbReference type="AlphaFoldDB" id="A0A6T5WAN5"/>
<dbReference type="EMBL" id="HBGI01000338">
    <property type="protein sequence ID" value="CAD9238480.1"/>
    <property type="molecule type" value="Transcribed_RNA"/>
</dbReference>
<dbReference type="EMBL" id="HBGI01000339">
    <property type="protein sequence ID" value="CAD9238481.1"/>
    <property type="molecule type" value="Transcribed_RNA"/>
</dbReference>
<gene>
    <name evidence="2" type="ORF">EAUS1353_LOCUS209</name>
    <name evidence="3" type="ORF">EAUS1353_LOCUS210</name>
</gene>
<evidence type="ECO:0000256" key="1">
    <source>
        <dbReference type="SAM" id="MobiDB-lite"/>
    </source>
</evidence>
<feature type="region of interest" description="Disordered" evidence="1">
    <location>
        <begin position="83"/>
        <end position="128"/>
    </location>
</feature>
<protein>
    <submittedName>
        <fullName evidence="3">Uncharacterized protein</fullName>
    </submittedName>
</protein>
<organism evidence="3">
    <name type="scientific">Erythrolobus australicus</name>
    <dbReference type="NCBI Taxonomy" id="1077150"/>
    <lineage>
        <taxon>Eukaryota</taxon>
        <taxon>Rhodophyta</taxon>
        <taxon>Bangiophyceae</taxon>
        <taxon>Porphyridiales</taxon>
        <taxon>Porphyridiaceae</taxon>
        <taxon>Erythrolobus</taxon>
    </lineage>
</organism>
<dbReference type="Gene3D" id="3.30.70.260">
    <property type="match status" value="1"/>
</dbReference>
<reference evidence="3" key="1">
    <citation type="submission" date="2021-01" db="EMBL/GenBank/DDBJ databases">
        <authorList>
            <person name="Corre E."/>
            <person name="Pelletier E."/>
            <person name="Niang G."/>
            <person name="Scheremetjew M."/>
            <person name="Finn R."/>
            <person name="Kale V."/>
            <person name="Holt S."/>
            <person name="Cochrane G."/>
            <person name="Meng A."/>
            <person name="Brown T."/>
            <person name="Cohen L."/>
        </authorList>
    </citation>
    <scope>NUCLEOTIDE SEQUENCE</scope>
    <source>
        <strain evidence="3">CCMP3124</strain>
    </source>
</reference>
<evidence type="ECO:0000313" key="3">
    <source>
        <dbReference type="EMBL" id="CAD9238481.1"/>
    </source>
</evidence>
<feature type="compositionally biased region" description="Low complexity" evidence="1">
    <location>
        <begin position="110"/>
        <end position="124"/>
    </location>
</feature>
<name>A0A6T5WAN5_9RHOD</name>
<accession>A0A6T5WAN5</accession>
<proteinExistence type="predicted"/>
<feature type="compositionally biased region" description="Basic and acidic residues" evidence="1">
    <location>
        <begin position="83"/>
        <end position="109"/>
    </location>
</feature>
<evidence type="ECO:0000313" key="2">
    <source>
        <dbReference type="EMBL" id="CAD9238480.1"/>
    </source>
</evidence>